<dbReference type="OrthoDB" id="2289020at2"/>
<dbReference type="RefSeq" id="WP_054700448.1">
    <property type="nucleotide sequence ID" value="NZ_AZEE01000029.1"/>
</dbReference>
<keyword evidence="2" id="KW-0472">Membrane</keyword>
<dbReference type="PATRIC" id="fig|1423776.4.peg.1349"/>
<protein>
    <submittedName>
        <fullName evidence="3">Uncharacterized protein</fullName>
    </submittedName>
</protein>
<comment type="caution">
    <text evidence="3">The sequence shown here is derived from an EMBL/GenBank/DDBJ whole genome shotgun (WGS) entry which is preliminary data.</text>
</comment>
<keyword evidence="4" id="KW-1185">Reference proteome</keyword>
<proteinExistence type="predicted"/>
<evidence type="ECO:0000256" key="1">
    <source>
        <dbReference type="SAM" id="MobiDB-lite"/>
    </source>
</evidence>
<evidence type="ECO:0000313" key="4">
    <source>
        <dbReference type="Proteomes" id="UP000051160"/>
    </source>
</evidence>
<name>A0A0R1LN85_9LACO</name>
<feature type="compositionally biased region" description="Polar residues" evidence="1">
    <location>
        <begin position="21"/>
        <end position="77"/>
    </location>
</feature>
<organism evidence="3 4">
    <name type="scientific">Secundilactobacillus odoratitofui DSM 19909 = JCM 15043</name>
    <dbReference type="NCBI Taxonomy" id="1423776"/>
    <lineage>
        <taxon>Bacteria</taxon>
        <taxon>Bacillati</taxon>
        <taxon>Bacillota</taxon>
        <taxon>Bacilli</taxon>
        <taxon>Lactobacillales</taxon>
        <taxon>Lactobacillaceae</taxon>
        <taxon>Secundilactobacillus</taxon>
    </lineage>
</organism>
<dbReference type="EMBL" id="AZEE01000029">
    <property type="protein sequence ID" value="KRK97317.1"/>
    <property type="molecule type" value="Genomic_DNA"/>
</dbReference>
<evidence type="ECO:0000256" key="2">
    <source>
        <dbReference type="SAM" id="Phobius"/>
    </source>
</evidence>
<feature type="transmembrane region" description="Helical" evidence="2">
    <location>
        <begin position="156"/>
        <end position="179"/>
    </location>
</feature>
<feature type="transmembrane region" description="Helical" evidence="2">
    <location>
        <begin position="185"/>
        <end position="207"/>
    </location>
</feature>
<dbReference type="Proteomes" id="UP000051160">
    <property type="component" value="Unassembled WGS sequence"/>
</dbReference>
<dbReference type="AlphaFoldDB" id="A0A0R1LN85"/>
<reference evidence="3 4" key="1">
    <citation type="journal article" date="2015" name="Genome Announc.">
        <title>Expanding the biotechnology potential of lactobacilli through comparative genomics of 213 strains and associated genera.</title>
        <authorList>
            <person name="Sun Z."/>
            <person name="Harris H.M."/>
            <person name="McCann A."/>
            <person name="Guo C."/>
            <person name="Argimon S."/>
            <person name="Zhang W."/>
            <person name="Yang X."/>
            <person name="Jeffery I.B."/>
            <person name="Cooney J.C."/>
            <person name="Kagawa T.F."/>
            <person name="Liu W."/>
            <person name="Song Y."/>
            <person name="Salvetti E."/>
            <person name="Wrobel A."/>
            <person name="Rasinkangas P."/>
            <person name="Parkhill J."/>
            <person name="Rea M.C."/>
            <person name="O'Sullivan O."/>
            <person name="Ritari J."/>
            <person name="Douillard F.P."/>
            <person name="Paul Ross R."/>
            <person name="Yang R."/>
            <person name="Briner A.E."/>
            <person name="Felis G.E."/>
            <person name="de Vos W.M."/>
            <person name="Barrangou R."/>
            <person name="Klaenhammer T.R."/>
            <person name="Caufield P.W."/>
            <person name="Cui Y."/>
            <person name="Zhang H."/>
            <person name="O'Toole P.W."/>
        </authorList>
    </citation>
    <scope>NUCLEOTIDE SEQUENCE [LARGE SCALE GENOMIC DNA]</scope>
    <source>
        <strain evidence="3 4">DSM 19909</strain>
    </source>
</reference>
<keyword evidence="2" id="KW-0812">Transmembrane</keyword>
<feature type="region of interest" description="Disordered" evidence="1">
    <location>
        <begin position="1"/>
        <end position="77"/>
    </location>
</feature>
<gene>
    <name evidence="3" type="ORF">FD04_GL001331</name>
</gene>
<feature type="transmembrane region" description="Helical" evidence="2">
    <location>
        <begin position="100"/>
        <end position="120"/>
    </location>
</feature>
<evidence type="ECO:0000313" key="3">
    <source>
        <dbReference type="EMBL" id="KRK97317.1"/>
    </source>
</evidence>
<accession>A0A0R1LN85</accession>
<keyword evidence="2" id="KW-1133">Transmembrane helix</keyword>
<sequence length="215" mass="23604">MDNKPKFGINADSPEDKPTEPTVTPNSSQQPQFGTGAANTEATSTPNQDQPQFGTTVNPAESADNTPNFGTDSVHPQANTEGKSIGHWLKSIFSMQPVSFWLKQYAFAIVAYFMMISIVTDVTASTNGFFILDALFYPFTVTILQEIGRGSKGKGGNLWAFFFGYSVGAVGGSLIWIGIYALIRWFIFMMKFLFSVFIGVIGLIYMISQAKKMDL</sequence>